<dbReference type="InParanoid" id="B8BW73"/>
<evidence type="ECO:0000256" key="1">
    <source>
        <dbReference type="SAM" id="MobiDB-lite"/>
    </source>
</evidence>
<sequence length="343" mass="38255">MLSLTSNPNVAIIIDMENVRGKTSFELDHADFLDRLKGSKNDGISSICVTFAGPYRKADDVIARDARWFLSEASMTSTDLVVVVTADQELSWRCRSANPSFGNALVKDGGVKGKRGKSRKTRSQRKKAVQRHLQEMDEGDDDDESEEEDDSIDTSMKTDVAEEDANESTTLPRVEIIPPQRFLEDLEEALQLRTCKEEWKDILQTIVVDGESSDDVSSLLSSLATSLSATLTNDDIGEATEASLDNSFSSSAPPSTASLAWEKLSSKEQDSLLTRWGKRRGRPKREKTEDRIAIAERLRRQMELVLDVDVTIPKLGENNARELSLIESYVKYVHSMSKAVDQF</sequence>
<gene>
    <name evidence="2" type="ORF">THAPSDRAFT_21971</name>
</gene>
<organism evidence="2 3">
    <name type="scientific">Thalassiosira pseudonana</name>
    <name type="common">Marine diatom</name>
    <name type="synonym">Cyclotella nana</name>
    <dbReference type="NCBI Taxonomy" id="35128"/>
    <lineage>
        <taxon>Eukaryota</taxon>
        <taxon>Sar</taxon>
        <taxon>Stramenopiles</taxon>
        <taxon>Ochrophyta</taxon>
        <taxon>Bacillariophyta</taxon>
        <taxon>Coscinodiscophyceae</taxon>
        <taxon>Thalassiosirophycidae</taxon>
        <taxon>Thalassiosirales</taxon>
        <taxon>Thalassiosiraceae</taxon>
        <taxon>Thalassiosira</taxon>
    </lineage>
</organism>
<proteinExistence type="predicted"/>
<dbReference type="KEGG" id="tps:THAPSDRAFT_21971"/>
<dbReference type="HOGENOM" id="CLU_810113_0_0_1"/>
<dbReference type="eggNOG" id="ENOG502QYJF">
    <property type="taxonomic scope" value="Eukaryota"/>
</dbReference>
<reference evidence="2 3" key="2">
    <citation type="journal article" date="2008" name="Nature">
        <title>The Phaeodactylum genome reveals the evolutionary history of diatom genomes.</title>
        <authorList>
            <person name="Bowler C."/>
            <person name="Allen A.E."/>
            <person name="Badger J.H."/>
            <person name="Grimwood J."/>
            <person name="Jabbari K."/>
            <person name="Kuo A."/>
            <person name="Maheswari U."/>
            <person name="Martens C."/>
            <person name="Maumus F."/>
            <person name="Otillar R.P."/>
            <person name="Rayko E."/>
            <person name="Salamov A."/>
            <person name="Vandepoele K."/>
            <person name="Beszteri B."/>
            <person name="Gruber A."/>
            <person name="Heijde M."/>
            <person name="Katinka M."/>
            <person name="Mock T."/>
            <person name="Valentin K."/>
            <person name="Verret F."/>
            <person name="Berges J.A."/>
            <person name="Brownlee C."/>
            <person name="Cadoret J.P."/>
            <person name="Chiovitti A."/>
            <person name="Choi C.J."/>
            <person name="Coesel S."/>
            <person name="De Martino A."/>
            <person name="Detter J.C."/>
            <person name="Durkin C."/>
            <person name="Falciatore A."/>
            <person name="Fournet J."/>
            <person name="Haruta M."/>
            <person name="Huysman M.J."/>
            <person name="Jenkins B.D."/>
            <person name="Jiroutova K."/>
            <person name="Jorgensen R.E."/>
            <person name="Joubert Y."/>
            <person name="Kaplan A."/>
            <person name="Kroger N."/>
            <person name="Kroth P.G."/>
            <person name="La Roche J."/>
            <person name="Lindquist E."/>
            <person name="Lommer M."/>
            <person name="Martin-Jezequel V."/>
            <person name="Lopez P.J."/>
            <person name="Lucas S."/>
            <person name="Mangogna M."/>
            <person name="McGinnis K."/>
            <person name="Medlin L.K."/>
            <person name="Montsant A."/>
            <person name="Oudot-Le Secq M.P."/>
            <person name="Napoli C."/>
            <person name="Obornik M."/>
            <person name="Parker M.S."/>
            <person name="Petit J.L."/>
            <person name="Porcel B.M."/>
            <person name="Poulsen N."/>
            <person name="Robison M."/>
            <person name="Rychlewski L."/>
            <person name="Rynearson T.A."/>
            <person name="Schmutz J."/>
            <person name="Shapiro H."/>
            <person name="Siaut M."/>
            <person name="Stanley M."/>
            <person name="Sussman M.R."/>
            <person name="Taylor A.R."/>
            <person name="Vardi A."/>
            <person name="von Dassow P."/>
            <person name="Vyverman W."/>
            <person name="Willis A."/>
            <person name="Wyrwicz L.S."/>
            <person name="Rokhsar D.S."/>
            <person name="Weissenbach J."/>
            <person name="Armbrust E.V."/>
            <person name="Green B.R."/>
            <person name="Van de Peer Y."/>
            <person name="Grigoriev I.V."/>
        </authorList>
    </citation>
    <scope>NUCLEOTIDE SEQUENCE [LARGE SCALE GENOMIC DNA]</scope>
    <source>
        <strain evidence="2 3">CCMP1335</strain>
    </source>
</reference>
<feature type="compositionally biased region" description="Acidic residues" evidence="1">
    <location>
        <begin position="136"/>
        <end position="152"/>
    </location>
</feature>
<dbReference type="AlphaFoldDB" id="B8BW73"/>
<dbReference type="PaxDb" id="35128-Thaps21971"/>
<accession>B8BW73</accession>
<dbReference type="EMBL" id="CM000640">
    <property type="protein sequence ID" value="EED93982.1"/>
    <property type="molecule type" value="Genomic_DNA"/>
</dbReference>
<evidence type="ECO:0000313" key="2">
    <source>
        <dbReference type="EMBL" id="EED93982.1"/>
    </source>
</evidence>
<keyword evidence="3" id="KW-1185">Reference proteome</keyword>
<name>B8BW73_THAPS</name>
<dbReference type="RefSeq" id="XP_002288546.1">
    <property type="nucleotide sequence ID" value="XM_002288510.1"/>
</dbReference>
<protein>
    <submittedName>
        <fullName evidence="2">Uncharacterized protein</fullName>
    </submittedName>
</protein>
<feature type="compositionally biased region" description="Basic residues" evidence="1">
    <location>
        <begin position="112"/>
        <end position="130"/>
    </location>
</feature>
<dbReference type="Proteomes" id="UP000001449">
    <property type="component" value="Chromosome 3"/>
</dbReference>
<evidence type="ECO:0000313" key="3">
    <source>
        <dbReference type="Proteomes" id="UP000001449"/>
    </source>
</evidence>
<reference evidence="2 3" key="1">
    <citation type="journal article" date="2004" name="Science">
        <title>The genome of the diatom Thalassiosira pseudonana: ecology, evolution, and metabolism.</title>
        <authorList>
            <person name="Armbrust E.V."/>
            <person name="Berges J.A."/>
            <person name="Bowler C."/>
            <person name="Green B.R."/>
            <person name="Martinez D."/>
            <person name="Putnam N.H."/>
            <person name="Zhou S."/>
            <person name="Allen A.E."/>
            <person name="Apt K.E."/>
            <person name="Bechner M."/>
            <person name="Brzezinski M.A."/>
            <person name="Chaal B.K."/>
            <person name="Chiovitti A."/>
            <person name="Davis A.K."/>
            <person name="Demarest M.S."/>
            <person name="Detter J.C."/>
            <person name="Glavina T."/>
            <person name="Goodstein D."/>
            <person name="Hadi M.Z."/>
            <person name="Hellsten U."/>
            <person name="Hildebrand M."/>
            <person name="Jenkins B.D."/>
            <person name="Jurka J."/>
            <person name="Kapitonov V.V."/>
            <person name="Kroger N."/>
            <person name="Lau W.W."/>
            <person name="Lane T.W."/>
            <person name="Larimer F.W."/>
            <person name="Lippmeier J.C."/>
            <person name="Lucas S."/>
            <person name="Medina M."/>
            <person name="Montsant A."/>
            <person name="Obornik M."/>
            <person name="Parker M.S."/>
            <person name="Palenik B."/>
            <person name="Pazour G.J."/>
            <person name="Richardson P.M."/>
            <person name="Rynearson T.A."/>
            <person name="Saito M.A."/>
            <person name="Schwartz D.C."/>
            <person name="Thamatrakoln K."/>
            <person name="Valentin K."/>
            <person name="Vardi A."/>
            <person name="Wilkerson F.P."/>
            <person name="Rokhsar D.S."/>
        </authorList>
    </citation>
    <scope>NUCLEOTIDE SEQUENCE [LARGE SCALE GENOMIC DNA]</scope>
    <source>
        <strain evidence="2 3">CCMP1335</strain>
    </source>
</reference>
<feature type="region of interest" description="Disordered" evidence="1">
    <location>
        <begin position="105"/>
        <end position="173"/>
    </location>
</feature>
<dbReference type="GeneID" id="7445374"/>